<name>A0ABU2JE15_9ACTN</name>
<dbReference type="PIRSF" id="PIRSF000137">
    <property type="entry name" value="Alcohol_oxidase"/>
    <property type="match status" value="1"/>
</dbReference>
<sequence length="512" mass="55939">MTSNYTDIIVGCGSAGAALTLRLSGDPTRRLLVIEAGPDLVGRQVPDTIRYGREMSFADHDWDFRAEAVDGRRVRFPRGKLTGGSSAVGATIGLRGMPRDYDEWAALGNEGWAWADVLPYFRKLERDLDFSDEWHGSDGPVPIRRFADEELSPLQSSFTAACIDRGFPDVKDHNNPTATGVGSIPSTRLDAQHRFTTAIGYLAPARQRANVTVVADSFARRLILEHGRTVGVEMERAGGTETVRADRVIVAAGSVATPLLLMRSGIGPRAELARLGIDVVVDLPGVGANLIDHPRTGAFMVADASVWDRSMPFLQTILRTTSTGSTELNDMQYYMINYFDLRYFPELQMLSGAPVIGGVMVCGQRPKSRGRLTLTSADPAERPLIDLNFLSDERDLSTLREGVRLAWDLLNSDQLAPHMQRPLIVHDAMIENDEILDVYLRSSVDSAYHPVGTARMGPADDQNAVVDSRGAVYGVDGLYVCDASIMPNIPSANTNLTSIMIGEKMSDHFLGM</sequence>
<evidence type="ECO:0000256" key="4">
    <source>
        <dbReference type="ARBA" id="ARBA00022827"/>
    </source>
</evidence>
<comment type="similarity">
    <text evidence="2">Belongs to the GMC oxidoreductase family.</text>
</comment>
<comment type="cofactor">
    <cofactor evidence="1">
        <name>FAD</name>
        <dbReference type="ChEBI" id="CHEBI:57692"/>
    </cofactor>
</comment>
<evidence type="ECO:0000313" key="6">
    <source>
        <dbReference type="EMBL" id="MDT0263234.1"/>
    </source>
</evidence>
<dbReference type="InterPro" id="IPR012132">
    <property type="entry name" value="GMC_OxRdtase"/>
</dbReference>
<dbReference type="PANTHER" id="PTHR11552">
    <property type="entry name" value="GLUCOSE-METHANOL-CHOLINE GMC OXIDOREDUCTASE"/>
    <property type="match status" value="1"/>
</dbReference>
<accession>A0ABU2JE15</accession>
<dbReference type="Pfam" id="PF00732">
    <property type="entry name" value="GMC_oxred_N"/>
    <property type="match status" value="1"/>
</dbReference>
<dbReference type="SUPFAM" id="SSF51905">
    <property type="entry name" value="FAD/NAD(P)-binding domain"/>
    <property type="match status" value="1"/>
</dbReference>
<evidence type="ECO:0000256" key="2">
    <source>
        <dbReference type="ARBA" id="ARBA00010790"/>
    </source>
</evidence>
<evidence type="ECO:0000256" key="3">
    <source>
        <dbReference type="ARBA" id="ARBA00022630"/>
    </source>
</evidence>
<organism evidence="6 7">
    <name type="scientific">Jatrophihabitans lederbergiae</name>
    <dbReference type="NCBI Taxonomy" id="3075547"/>
    <lineage>
        <taxon>Bacteria</taxon>
        <taxon>Bacillati</taxon>
        <taxon>Actinomycetota</taxon>
        <taxon>Actinomycetes</taxon>
        <taxon>Jatrophihabitantales</taxon>
        <taxon>Jatrophihabitantaceae</taxon>
        <taxon>Jatrophihabitans</taxon>
    </lineage>
</organism>
<dbReference type="RefSeq" id="WP_311424382.1">
    <property type="nucleotide sequence ID" value="NZ_JAVREH010000032.1"/>
</dbReference>
<dbReference type="Proteomes" id="UP001183176">
    <property type="component" value="Unassembled WGS sequence"/>
</dbReference>
<evidence type="ECO:0000313" key="7">
    <source>
        <dbReference type="Proteomes" id="UP001183176"/>
    </source>
</evidence>
<dbReference type="Gene3D" id="3.30.410.40">
    <property type="match status" value="1"/>
</dbReference>
<dbReference type="Gene3D" id="3.50.50.60">
    <property type="entry name" value="FAD/NAD(P)-binding domain"/>
    <property type="match status" value="1"/>
</dbReference>
<dbReference type="InterPro" id="IPR036188">
    <property type="entry name" value="FAD/NAD-bd_sf"/>
</dbReference>
<dbReference type="PANTHER" id="PTHR11552:SF147">
    <property type="entry name" value="CHOLINE DEHYDROGENASE, MITOCHONDRIAL"/>
    <property type="match status" value="1"/>
</dbReference>
<proteinExistence type="inferred from homology"/>
<gene>
    <name evidence="6" type="ORF">RM423_17760</name>
</gene>
<feature type="domain" description="Glucose-methanol-choline oxidoreductase N-terminal" evidence="5">
    <location>
        <begin position="253"/>
        <end position="267"/>
    </location>
</feature>
<evidence type="ECO:0000256" key="1">
    <source>
        <dbReference type="ARBA" id="ARBA00001974"/>
    </source>
</evidence>
<dbReference type="SUPFAM" id="SSF54373">
    <property type="entry name" value="FAD-linked reductases, C-terminal domain"/>
    <property type="match status" value="1"/>
</dbReference>
<keyword evidence="3" id="KW-0285">Flavoprotein</keyword>
<evidence type="ECO:0000259" key="5">
    <source>
        <dbReference type="PROSITE" id="PS00624"/>
    </source>
</evidence>
<dbReference type="InterPro" id="IPR000172">
    <property type="entry name" value="GMC_OxRdtase_N"/>
</dbReference>
<reference evidence="7" key="1">
    <citation type="submission" date="2023-07" db="EMBL/GenBank/DDBJ databases">
        <title>30 novel species of actinomycetes from the DSMZ collection.</title>
        <authorList>
            <person name="Nouioui I."/>
        </authorList>
    </citation>
    <scope>NUCLEOTIDE SEQUENCE [LARGE SCALE GENOMIC DNA]</scope>
    <source>
        <strain evidence="7">DSM 44399</strain>
    </source>
</reference>
<comment type="caution">
    <text evidence="6">The sequence shown here is derived from an EMBL/GenBank/DDBJ whole genome shotgun (WGS) entry which is preliminary data.</text>
</comment>
<dbReference type="EMBL" id="JAVREH010000032">
    <property type="protein sequence ID" value="MDT0263234.1"/>
    <property type="molecule type" value="Genomic_DNA"/>
</dbReference>
<dbReference type="PROSITE" id="PS00624">
    <property type="entry name" value="GMC_OXRED_2"/>
    <property type="match status" value="1"/>
</dbReference>
<keyword evidence="7" id="KW-1185">Reference proteome</keyword>
<keyword evidence="4" id="KW-0274">FAD</keyword>
<dbReference type="Pfam" id="PF05199">
    <property type="entry name" value="GMC_oxred_C"/>
    <property type="match status" value="1"/>
</dbReference>
<dbReference type="InterPro" id="IPR007867">
    <property type="entry name" value="GMC_OxRtase_C"/>
</dbReference>
<protein>
    <submittedName>
        <fullName evidence="6">GMC family oxidoreductase N-terminal domain-containing protein</fullName>
    </submittedName>
</protein>